<evidence type="ECO:0000313" key="5">
    <source>
        <dbReference type="EMBL" id="CEK81090.1"/>
    </source>
</evidence>
<proteinExistence type="predicted"/>
<protein>
    <submittedName>
        <fullName evidence="4">Uncharacterized protein</fullName>
    </submittedName>
</protein>
<evidence type="ECO:0000313" key="3">
    <source>
        <dbReference type="EMBL" id="CEK81088.1"/>
    </source>
</evidence>
<reference evidence="4" key="1">
    <citation type="submission" date="2014-12" db="EMBL/GenBank/DDBJ databases">
        <title>Insight into the proteome of Arion vulgaris.</title>
        <authorList>
            <person name="Aradska J."/>
            <person name="Bulat T."/>
            <person name="Smidak R."/>
            <person name="Sarate P."/>
            <person name="Gangsoo J."/>
            <person name="Sialana F."/>
            <person name="Bilban M."/>
            <person name="Lubec G."/>
        </authorList>
    </citation>
    <scope>NUCLEOTIDE SEQUENCE</scope>
    <source>
        <tissue evidence="4">Skin</tissue>
    </source>
</reference>
<dbReference type="AlphaFoldDB" id="A0A0B7AJA9"/>
<dbReference type="EMBL" id="HACG01034223">
    <property type="protein sequence ID" value="CEK81088.1"/>
    <property type="molecule type" value="Transcribed_RNA"/>
</dbReference>
<feature type="compositionally biased region" description="Pro residues" evidence="1">
    <location>
        <begin position="12"/>
        <end position="22"/>
    </location>
</feature>
<evidence type="ECO:0000256" key="1">
    <source>
        <dbReference type="SAM" id="MobiDB-lite"/>
    </source>
</evidence>
<gene>
    <name evidence="4" type="primary">ORF124247</name>
    <name evidence="2" type="synonym">ORF124240</name>
    <name evidence="3" type="synonym">ORF124243</name>
    <name evidence="5" type="synonym">ORF124250</name>
</gene>
<evidence type="ECO:0000313" key="2">
    <source>
        <dbReference type="EMBL" id="CEK81087.1"/>
    </source>
</evidence>
<dbReference type="EMBL" id="HACG01034225">
    <property type="protein sequence ID" value="CEK81090.1"/>
    <property type="molecule type" value="Transcribed_RNA"/>
</dbReference>
<dbReference type="EMBL" id="HACG01034222">
    <property type="protein sequence ID" value="CEK81087.1"/>
    <property type="molecule type" value="Transcribed_RNA"/>
</dbReference>
<evidence type="ECO:0000313" key="4">
    <source>
        <dbReference type="EMBL" id="CEK81089.1"/>
    </source>
</evidence>
<sequence length="246" mass="27099">MASQQYPSQGSYPPPDSQPPPYVEDAPKEPSSAQEPPKQAAPQNVKVEKTAPKEKKGFFSSMMKDAEKLGKQITVQLDKAGDKINETVDKNYTSALLDLFKTGNVVQLISRATGRTVQIVAGSSGQLLVDANGPLDPNAFNTLWTVTNEGSNQVRIHNYNNYIAIIDGQVNVKEYLPGTEHGLETKFQLSQLQQFLMFESLKEKTRYLAFLPTGELKITSVKEPNSHFGIKLVSTAYPVITPVSQK</sequence>
<name>A0A0B7AJA9_9EUPU</name>
<feature type="compositionally biased region" description="Basic and acidic residues" evidence="1">
    <location>
        <begin position="46"/>
        <end position="57"/>
    </location>
</feature>
<feature type="compositionally biased region" description="Low complexity" evidence="1">
    <location>
        <begin position="1"/>
        <end position="11"/>
    </location>
</feature>
<organism evidence="4">
    <name type="scientific">Arion vulgaris</name>
    <dbReference type="NCBI Taxonomy" id="1028688"/>
    <lineage>
        <taxon>Eukaryota</taxon>
        <taxon>Metazoa</taxon>
        <taxon>Spiralia</taxon>
        <taxon>Lophotrochozoa</taxon>
        <taxon>Mollusca</taxon>
        <taxon>Gastropoda</taxon>
        <taxon>Heterobranchia</taxon>
        <taxon>Euthyneura</taxon>
        <taxon>Panpulmonata</taxon>
        <taxon>Eupulmonata</taxon>
        <taxon>Stylommatophora</taxon>
        <taxon>Helicina</taxon>
        <taxon>Arionoidea</taxon>
        <taxon>Arionidae</taxon>
        <taxon>Arion</taxon>
    </lineage>
</organism>
<dbReference type="EMBL" id="HACG01034224">
    <property type="protein sequence ID" value="CEK81089.1"/>
    <property type="molecule type" value="Transcribed_RNA"/>
</dbReference>
<feature type="region of interest" description="Disordered" evidence="1">
    <location>
        <begin position="1"/>
        <end position="58"/>
    </location>
</feature>
<accession>A0A0B7AJA9</accession>